<dbReference type="Proteomes" id="UP000183190">
    <property type="component" value="Unassembled WGS sequence"/>
</dbReference>
<proteinExistence type="predicted"/>
<dbReference type="AlphaFoldDB" id="A0A1H6JZ41"/>
<gene>
    <name evidence="2" type="ORF">SAMN02910265_02021</name>
</gene>
<reference evidence="2 3" key="1">
    <citation type="submission" date="2016-10" db="EMBL/GenBank/DDBJ databases">
        <authorList>
            <person name="de Groot N.N."/>
        </authorList>
    </citation>
    <scope>NUCLEOTIDE SEQUENCE [LARGE SCALE GENOMIC DNA]</scope>
    <source>
        <strain evidence="2 3">YAD2003</strain>
    </source>
</reference>
<sequence>MEDVEIFLSRLATAEKLYAETAKKLDAPDINDKFTLAGAIAEKGSPASYKVYVSNEETENAAVDEIKAVFTEAAEENPEINVEFIVDEFLNLIDDKARITADSKPRTLVHRDGELHPTVHIWMIKRRDGGIFVLLQKRAHEKDINPDCYDVSAAGHVSQGEEFRHAALKEVHEELGLDINRSQLEFIGLKRAEYSKGDIHDNELVAVYICRVPIEIEDLTLQSSEVSEVGWAEIDELLSVMKYEDIPNCISLKELDMIKKAVF</sequence>
<dbReference type="Gene3D" id="3.90.79.10">
    <property type="entry name" value="Nucleoside Triphosphate Pyrophosphohydrolase"/>
    <property type="match status" value="1"/>
</dbReference>
<dbReference type="PROSITE" id="PS51462">
    <property type="entry name" value="NUDIX"/>
    <property type="match status" value="1"/>
</dbReference>
<dbReference type="GO" id="GO:0003824">
    <property type="term" value="F:catalytic activity"/>
    <property type="evidence" value="ECO:0007669"/>
    <property type="project" value="UniProtKB-ARBA"/>
</dbReference>
<dbReference type="PANTHER" id="PTHR10885:SF0">
    <property type="entry name" value="ISOPENTENYL-DIPHOSPHATE DELTA-ISOMERASE"/>
    <property type="match status" value="1"/>
</dbReference>
<dbReference type="EMBL" id="FNWV01000006">
    <property type="protein sequence ID" value="SEH66249.1"/>
    <property type="molecule type" value="Genomic_DNA"/>
</dbReference>
<evidence type="ECO:0000313" key="2">
    <source>
        <dbReference type="EMBL" id="SEH66249.1"/>
    </source>
</evidence>
<dbReference type="InterPro" id="IPR000086">
    <property type="entry name" value="NUDIX_hydrolase_dom"/>
</dbReference>
<dbReference type="Pfam" id="PF00293">
    <property type="entry name" value="NUDIX"/>
    <property type="match status" value="1"/>
</dbReference>
<organism evidence="2 3">
    <name type="scientific">Ruminococcus flavefaciens</name>
    <dbReference type="NCBI Taxonomy" id="1265"/>
    <lineage>
        <taxon>Bacteria</taxon>
        <taxon>Bacillati</taxon>
        <taxon>Bacillota</taxon>
        <taxon>Clostridia</taxon>
        <taxon>Eubacteriales</taxon>
        <taxon>Oscillospiraceae</taxon>
        <taxon>Ruminococcus</taxon>
    </lineage>
</organism>
<dbReference type="SUPFAM" id="SSF55811">
    <property type="entry name" value="Nudix"/>
    <property type="match status" value="1"/>
</dbReference>
<name>A0A1H6JZ41_RUMFL</name>
<evidence type="ECO:0000259" key="1">
    <source>
        <dbReference type="PROSITE" id="PS51462"/>
    </source>
</evidence>
<accession>A0A1H6JZ41</accession>
<dbReference type="CDD" id="cd04692">
    <property type="entry name" value="NUDIX_Hydrolase"/>
    <property type="match status" value="1"/>
</dbReference>
<protein>
    <submittedName>
        <fullName evidence="2">NUDIX domain-containing protein</fullName>
    </submittedName>
</protein>
<dbReference type="PANTHER" id="PTHR10885">
    <property type="entry name" value="ISOPENTENYL-DIPHOSPHATE DELTA-ISOMERASE"/>
    <property type="match status" value="1"/>
</dbReference>
<evidence type="ECO:0000313" key="3">
    <source>
        <dbReference type="Proteomes" id="UP000183190"/>
    </source>
</evidence>
<dbReference type="RefSeq" id="WP_242872862.1">
    <property type="nucleotide sequence ID" value="NZ_FNWV01000006.1"/>
</dbReference>
<feature type="domain" description="Nudix hydrolase" evidence="1">
    <location>
        <begin position="114"/>
        <end position="254"/>
    </location>
</feature>
<dbReference type="InterPro" id="IPR015797">
    <property type="entry name" value="NUDIX_hydrolase-like_dom_sf"/>
</dbReference>